<reference evidence="2" key="2">
    <citation type="submission" date="2016-04" db="UniProtKB">
        <authorList>
            <consortium name="EnsemblMetazoa"/>
        </authorList>
    </citation>
    <scope>IDENTIFICATION</scope>
</reference>
<organism evidence="2 3">
    <name type="scientific">Atta cephalotes</name>
    <name type="common">Leafcutter ant</name>
    <dbReference type="NCBI Taxonomy" id="12957"/>
    <lineage>
        <taxon>Eukaryota</taxon>
        <taxon>Metazoa</taxon>
        <taxon>Ecdysozoa</taxon>
        <taxon>Arthropoda</taxon>
        <taxon>Hexapoda</taxon>
        <taxon>Insecta</taxon>
        <taxon>Pterygota</taxon>
        <taxon>Neoptera</taxon>
        <taxon>Endopterygota</taxon>
        <taxon>Hymenoptera</taxon>
        <taxon>Apocrita</taxon>
        <taxon>Aculeata</taxon>
        <taxon>Formicoidea</taxon>
        <taxon>Formicidae</taxon>
        <taxon>Myrmicinae</taxon>
        <taxon>Atta</taxon>
    </lineage>
</organism>
<dbReference type="GO" id="GO:0005549">
    <property type="term" value="F:odorant binding"/>
    <property type="evidence" value="ECO:0007669"/>
    <property type="project" value="InterPro"/>
</dbReference>
<keyword evidence="1" id="KW-0732">Signal</keyword>
<dbReference type="EMBL" id="ADTU01005683">
    <property type="status" value="NOT_ANNOTATED_CDS"/>
    <property type="molecule type" value="Genomic_DNA"/>
</dbReference>
<dbReference type="Proteomes" id="UP000005205">
    <property type="component" value="Unassembled WGS sequence"/>
</dbReference>
<evidence type="ECO:0000313" key="2">
    <source>
        <dbReference type="EnsemblMetazoa" id="XP_012063353.1"/>
    </source>
</evidence>
<dbReference type="AlphaFoldDB" id="A0A158P0P5"/>
<dbReference type="KEGG" id="acep:105626669"/>
<dbReference type="InterPro" id="IPR036728">
    <property type="entry name" value="PBP_GOBP_sf"/>
</dbReference>
<dbReference type="SMART" id="SM00708">
    <property type="entry name" value="PhBP"/>
    <property type="match status" value="1"/>
</dbReference>
<evidence type="ECO:0000313" key="3">
    <source>
        <dbReference type="Proteomes" id="UP000005205"/>
    </source>
</evidence>
<dbReference type="Pfam" id="PF01395">
    <property type="entry name" value="PBP_GOBP"/>
    <property type="match status" value="1"/>
</dbReference>
<dbReference type="Gene3D" id="1.10.238.20">
    <property type="entry name" value="Pheromone/general odorant binding protein domain"/>
    <property type="match status" value="1"/>
</dbReference>
<feature type="chain" id="PRO_5007629915" evidence="1">
    <location>
        <begin position="18"/>
        <end position="129"/>
    </location>
</feature>
<keyword evidence="3" id="KW-1185">Reference proteome</keyword>
<dbReference type="CDD" id="cd23992">
    <property type="entry name" value="PBP_GOBP"/>
    <property type="match status" value="1"/>
</dbReference>
<dbReference type="InParanoid" id="A0A158P0P5"/>
<reference evidence="3" key="1">
    <citation type="journal article" date="2011" name="PLoS Genet.">
        <title>The genome sequence of the leaf-cutter ant Atta cephalotes reveals insights into its obligate symbiotic lifestyle.</title>
        <authorList>
            <person name="Suen G."/>
            <person name="Teiling C."/>
            <person name="Li L."/>
            <person name="Holt C."/>
            <person name="Abouheif E."/>
            <person name="Bornberg-Bauer E."/>
            <person name="Bouffard P."/>
            <person name="Caldera E.J."/>
            <person name="Cash E."/>
            <person name="Cavanaugh A."/>
            <person name="Denas O."/>
            <person name="Elhaik E."/>
            <person name="Fave M.J."/>
            <person name="Gadau J."/>
            <person name="Gibson J.D."/>
            <person name="Graur D."/>
            <person name="Grubbs K.J."/>
            <person name="Hagen D.E."/>
            <person name="Harkins T.T."/>
            <person name="Helmkampf M."/>
            <person name="Hu H."/>
            <person name="Johnson B.R."/>
            <person name="Kim J."/>
            <person name="Marsh S.E."/>
            <person name="Moeller J.A."/>
            <person name="Munoz-Torres M.C."/>
            <person name="Murphy M.C."/>
            <person name="Naughton M.C."/>
            <person name="Nigam S."/>
            <person name="Overson R."/>
            <person name="Rajakumar R."/>
            <person name="Reese J.T."/>
            <person name="Scott J.J."/>
            <person name="Smith C.R."/>
            <person name="Tao S."/>
            <person name="Tsutsui N.D."/>
            <person name="Viljakainen L."/>
            <person name="Wissler L."/>
            <person name="Yandell M.D."/>
            <person name="Zimmer F."/>
            <person name="Taylor J."/>
            <person name="Slater S.C."/>
            <person name="Clifton S.W."/>
            <person name="Warren W.C."/>
            <person name="Elsik C.G."/>
            <person name="Smith C.D."/>
            <person name="Weinstock G.M."/>
            <person name="Gerardo N.M."/>
            <person name="Currie C.R."/>
        </authorList>
    </citation>
    <scope>NUCLEOTIDE SEQUENCE [LARGE SCALE GENOMIC DNA]</scope>
</reference>
<proteinExistence type="predicted"/>
<gene>
    <name evidence="2" type="primary">105626669</name>
</gene>
<dbReference type="OrthoDB" id="7665616at2759"/>
<dbReference type="EnsemblMetazoa" id="XM_012207963.1">
    <property type="protein sequence ID" value="XP_012063353.1"/>
    <property type="gene ID" value="LOC105626669"/>
</dbReference>
<evidence type="ECO:0000256" key="1">
    <source>
        <dbReference type="SAM" id="SignalP"/>
    </source>
</evidence>
<dbReference type="InterPro" id="IPR006170">
    <property type="entry name" value="PBP/GOBP"/>
</dbReference>
<dbReference type="SUPFAM" id="SSF47565">
    <property type="entry name" value="Insect pheromone/odorant-binding proteins"/>
    <property type="match status" value="1"/>
</dbReference>
<sequence length="129" mass="14833">MKTIVILLAVSFVTVLGKVTEEDQAKWVKNEKDCIDESGVDPAVLHKGKEEESDENDEKLACYKSCLLKKFGILKEEKIDWDKFRVEMSKYDTSQEKIDEMYNKCKDIDGEGCQKGKNLMKCLQDVKDD</sequence>
<feature type="signal peptide" evidence="1">
    <location>
        <begin position="1"/>
        <end position="17"/>
    </location>
</feature>
<name>A0A158P0P5_ATTCE</name>
<accession>A0A158P0P5</accession>
<protein>
    <submittedName>
        <fullName evidence="2">Uncharacterized protein</fullName>
    </submittedName>
</protein>